<dbReference type="InterPro" id="IPR003482">
    <property type="entry name" value="Whib"/>
</dbReference>
<feature type="domain" description="4Fe-4S Wbl-type" evidence="13">
    <location>
        <begin position="22"/>
        <end position="86"/>
    </location>
</feature>
<feature type="binding site" evidence="12">
    <location>
        <position position="23"/>
    </location>
    <ligand>
        <name>[4Fe-4S] cluster</name>
        <dbReference type="ChEBI" id="CHEBI:49883"/>
    </ligand>
</feature>
<comment type="similarity">
    <text evidence="2 12">Belongs to the WhiB family.</text>
</comment>
<evidence type="ECO:0000256" key="11">
    <source>
        <dbReference type="ARBA" id="ARBA00023163"/>
    </source>
</evidence>
<protein>
    <recommendedName>
        <fullName evidence="12">Transcriptional regulator WhiB</fullName>
    </recommendedName>
</protein>
<comment type="caution">
    <text evidence="14">The sequence shown here is derived from an EMBL/GenBank/DDBJ whole genome shotgun (WGS) entry which is preliminary data.</text>
</comment>
<organism evidence="14 15">
    <name type="scientific">Serinibacter salmoneus</name>
    <dbReference type="NCBI Taxonomy" id="556530"/>
    <lineage>
        <taxon>Bacteria</taxon>
        <taxon>Bacillati</taxon>
        <taxon>Actinomycetota</taxon>
        <taxon>Actinomycetes</taxon>
        <taxon>Micrococcales</taxon>
        <taxon>Beutenbergiaceae</taxon>
        <taxon>Serinibacter</taxon>
    </lineage>
</organism>
<dbReference type="RefSeq" id="WP_098468191.1">
    <property type="nucleotide sequence ID" value="NZ_PDJD01000001.1"/>
</dbReference>
<keyword evidence="3 12" id="KW-0004">4Fe-4S</keyword>
<evidence type="ECO:0000256" key="1">
    <source>
        <dbReference type="ARBA" id="ARBA00004496"/>
    </source>
</evidence>
<dbReference type="EMBL" id="PDJD01000001">
    <property type="protein sequence ID" value="PFG18985.1"/>
    <property type="molecule type" value="Genomic_DNA"/>
</dbReference>
<dbReference type="GO" id="GO:0003677">
    <property type="term" value="F:DNA binding"/>
    <property type="evidence" value="ECO:0007669"/>
    <property type="project" value="UniProtKB-UniRule"/>
</dbReference>
<keyword evidence="6 12" id="KW-0408">Iron</keyword>
<comment type="cofactor">
    <cofactor evidence="12">
        <name>[4Fe-4S] cluster</name>
        <dbReference type="ChEBI" id="CHEBI:49883"/>
    </cofactor>
    <text evidence="12">Binds 1 [4Fe-4S] cluster per subunit. Following nitrosylation of the [4Fe-4S] cluster binds 1 [4Fe-8(NO)] cluster per subunit.</text>
</comment>
<evidence type="ECO:0000256" key="4">
    <source>
        <dbReference type="ARBA" id="ARBA00022490"/>
    </source>
</evidence>
<keyword evidence="7 12" id="KW-0411">Iron-sulfur</keyword>
<feature type="binding site" evidence="12">
    <location>
        <position position="62"/>
    </location>
    <ligand>
        <name>[4Fe-4S] cluster</name>
        <dbReference type="ChEBI" id="CHEBI:49883"/>
    </ligand>
</feature>
<keyword evidence="10 12" id="KW-1015">Disulfide bond</keyword>
<dbReference type="GO" id="GO:0045454">
    <property type="term" value="P:cell redox homeostasis"/>
    <property type="evidence" value="ECO:0007669"/>
    <property type="project" value="TreeGrafter"/>
</dbReference>
<reference evidence="14 15" key="1">
    <citation type="submission" date="2017-10" db="EMBL/GenBank/DDBJ databases">
        <title>Sequencing the genomes of 1000 actinobacteria strains.</title>
        <authorList>
            <person name="Klenk H.-P."/>
        </authorList>
    </citation>
    <scope>NUCLEOTIDE SEQUENCE [LARGE SCALE GENOMIC DNA]</scope>
    <source>
        <strain evidence="14 15">DSM 21801</strain>
    </source>
</reference>
<dbReference type="GO" id="GO:0005737">
    <property type="term" value="C:cytoplasm"/>
    <property type="evidence" value="ECO:0007669"/>
    <property type="project" value="UniProtKB-SubCell"/>
</dbReference>
<dbReference type="GO" id="GO:0035731">
    <property type="term" value="F:dinitrosyl-iron complex binding"/>
    <property type="evidence" value="ECO:0007669"/>
    <property type="project" value="UniProtKB-UniRule"/>
</dbReference>
<feature type="binding site" evidence="12">
    <location>
        <position position="53"/>
    </location>
    <ligand>
        <name>[4Fe-4S] cluster</name>
        <dbReference type="ChEBI" id="CHEBI:49883"/>
    </ligand>
</feature>
<dbReference type="HAMAP" id="MF_01479">
    <property type="entry name" value="WhiB"/>
    <property type="match status" value="1"/>
</dbReference>
<evidence type="ECO:0000256" key="12">
    <source>
        <dbReference type="HAMAP-Rule" id="MF_01479"/>
    </source>
</evidence>
<gene>
    <name evidence="12" type="primary">whiB</name>
    <name evidence="14" type="ORF">ATL40_0539</name>
</gene>
<sequence>MAELSRLPGPAMHHWEWQYEGACRKAEPSIFFHPEGERGSARRRRDEAAKAVCAQCPVVAMCREHALSVREPYGVWGGLSEDERVAILDGSLRRAG</sequence>
<dbReference type="GO" id="GO:0045892">
    <property type="term" value="P:negative regulation of DNA-templated transcription"/>
    <property type="evidence" value="ECO:0007669"/>
    <property type="project" value="TreeGrafter"/>
</dbReference>
<comment type="PTM">
    <text evidence="12">The Fe-S cluster can be nitrosylated by nitric oxide (NO).</text>
</comment>
<keyword evidence="4 12" id="KW-0963">Cytoplasm</keyword>
<evidence type="ECO:0000313" key="14">
    <source>
        <dbReference type="EMBL" id="PFG18985.1"/>
    </source>
</evidence>
<evidence type="ECO:0000256" key="2">
    <source>
        <dbReference type="ARBA" id="ARBA00006597"/>
    </source>
</evidence>
<evidence type="ECO:0000256" key="5">
    <source>
        <dbReference type="ARBA" id="ARBA00022723"/>
    </source>
</evidence>
<dbReference type="OrthoDB" id="4954884at2"/>
<keyword evidence="8 12" id="KW-0805">Transcription regulation</keyword>
<dbReference type="Proteomes" id="UP000224915">
    <property type="component" value="Unassembled WGS sequence"/>
</dbReference>
<evidence type="ECO:0000256" key="7">
    <source>
        <dbReference type="ARBA" id="ARBA00023014"/>
    </source>
</evidence>
<evidence type="ECO:0000256" key="3">
    <source>
        <dbReference type="ARBA" id="ARBA00022485"/>
    </source>
</evidence>
<dbReference type="GO" id="GO:0051539">
    <property type="term" value="F:4 iron, 4 sulfur cluster binding"/>
    <property type="evidence" value="ECO:0007669"/>
    <property type="project" value="UniProtKB-UniRule"/>
</dbReference>
<comment type="function">
    <text evidence="12">Acts as a transcriptional regulator. Probably redox-responsive. The apo- but not holo-form probably binds DNA.</text>
</comment>
<evidence type="ECO:0000256" key="6">
    <source>
        <dbReference type="ARBA" id="ARBA00023004"/>
    </source>
</evidence>
<dbReference type="PROSITE" id="PS51674">
    <property type="entry name" value="4FE4S_WBL"/>
    <property type="match status" value="1"/>
</dbReference>
<dbReference type="GO" id="GO:0046872">
    <property type="term" value="F:metal ion binding"/>
    <property type="evidence" value="ECO:0007669"/>
    <property type="project" value="UniProtKB-KW"/>
</dbReference>
<dbReference type="GO" id="GO:0047134">
    <property type="term" value="F:protein-disulfide reductase [NAD(P)H] activity"/>
    <property type="evidence" value="ECO:0007669"/>
    <property type="project" value="TreeGrafter"/>
</dbReference>
<proteinExistence type="inferred from homology"/>
<dbReference type="Pfam" id="PF02467">
    <property type="entry name" value="Whib"/>
    <property type="match status" value="1"/>
</dbReference>
<evidence type="ECO:0000256" key="10">
    <source>
        <dbReference type="ARBA" id="ARBA00023157"/>
    </source>
</evidence>
<keyword evidence="5 12" id="KW-0479">Metal-binding</keyword>
<dbReference type="PANTHER" id="PTHR38839:SF5">
    <property type="entry name" value="TRANSCRIPTIONAL REGULATOR WHID"/>
    <property type="match status" value="1"/>
</dbReference>
<accession>A0A2A9CY96</accession>
<feature type="binding site" evidence="12">
    <location>
        <position position="56"/>
    </location>
    <ligand>
        <name>[4Fe-4S] cluster</name>
        <dbReference type="ChEBI" id="CHEBI:49883"/>
    </ligand>
</feature>
<keyword evidence="9 12" id="KW-0238">DNA-binding</keyword>
<comment type="PTM">
    <text evidence="12">Upon Fe-S cluster removal intramolecular disulfide bonds are formed.</text>
</comment>
<comment type="subcellular location">
    <subcellularLocation>
        <location evidence="1 12">Cytoplasm</location>
    </subcellularLocation>
</comment>
<keyword evidence="11 12" id="KW-0804">Transcription</keyword>
<dbReference type="AlphaFoldDB" id="A0A2A9CY96"/>
<evidence type="ECO:0000256" key="8">
    <source>
        <dbReference type="ARBA" id="ARBA00023015"/>
    </source>
</evidence>
<keyword evidence="15" id="KW-1185">Reference proteome</keyword>
<dbReference type="PANTHER" id="PTHR38839">
    <property type="entry name" value="TRANSCRIPTIONAL REGULATOR WHID-RELATED"/>
    <property type="match status" value="1"/>
</dbReference>
<dbReference type="InterPro" id="IPR034768">
    <property type="entry name" value="4FE4S_WBL"/>
</dbReference>
<name>A0A2A9CY96_9MICO</name>
<evidence type="ECO:0000313" key="15">
    <source>
        <dbReference type="Proteomes" id="UP000224915"/>
    </source>
</evidence>
<evidence type="ECO:0000259" key="13">
    <source>
        <dbReference type="PROSITE" id="PS51674"/>
    </source>
</evidence>
<evidence type="ECO:0000256" key="9">
    <source>
        <dbReference type="ARBA" id="ARBA00023125"/>
    </source>
</evidence>